<proteinExistence type="predicted"/>
<evidence type="ECO:0000313" key="3">
    <source>
        <dbReference type="Proteomes" id="UP000503640"/>
    </source>
</evidence>
<accession>A0A7I9VP72</accession>
<comment type="caution">
    <text evidence="2">The sequence shown here is derived from an EMBL/GenBank/DDBJ whole genome shotgun (WGS) entry which is preliminary data.</text>
</comment>
<organism evidence="2 3">
    <name type="scientific">Anaeromyxobacter diazotrophicus</name>
    <dbReference type="NCBI Taxonomy" id="2590199"/>
    <lineage>
        <taxon>Bacteria</taxon>
        <taxon>Pseudomonadati</taxon>
        <taxon>Myxococcota</taxon>
        <taxon>Myxococcia</taxon>
        <taxon>Myxococcales</taxon>
        <taxon>Cystobacterineae</taxon>
        <taxon>Anaeromyxobacteraceae</taxon>
        <taxon>Anaeromyxobacter</taxon>
    </lineage>
</organism>
<evidence type="ECO:0000256" key="1">
    <source>
        <dbReference type="SAM" id="MobiDB-lite"/>
    </source>
</evidence>
<feature type="region of interest" description="Disordered" evidence="1">
    <location>
        <begin position="31"/>
        <end position="92"/>
    </location>
</feature>
<gene>
    <name evidence="2" type="ORF">AMYX_26600</name>
</gene>
<protein>
    <submittedName>
        <fullName evidence="2">Uncharacterized protein</fullName>
    </submittedName>
</protein>
<dbReference type="Proteomes" id="UP000503640">
    <property type="component" value="Unassembled WGS sequence"/>
</dbReference>
<dbReference type="EMBL" id="BJTG01000006">
    <property type="protein sequence ID" value="GEJ57919.1"/>
    <property type="molecule type" value="Genomic_DNA"/>
</dbReference>
<keyword evidence="3" id="KW-1185">Reference proteome</keyword>
<sequence length="92" mass="9242">MSRAIGTSAPQAGQAATVTSIVTPQVLHVSTFERPPPPAGAPAGARPFYSDVPPRLNTPAPVRPRALGGVAWHPGAAGITDPRVLAGSGTGR</sequence>
<dbReference type="AlphaFoldDB" id="A0A7I9VP72"/>
<evidence type="ECO:0000313" key="2">
    <source>
        <dbReference type="EMBL" id="GEJ57919.1"/>
    </source>
</evidence>
<reference evidence="3" key="1">
    <citation type="journal article" date="2020" name="Appl. Environ. Microbiol.">
        <title>Diazotrophic Anaeromyxobacter Isolates from Soils.</title>
        <authorList>
            <person name="Masuda Y."/>
            <person name="Yamanaka H."/>
            <person name="Xu Z.X."/>
            <person name="Shiratori Y."/>
            <person name="Aono T."/>
            <person name="Amachi S."/>
            <person name="Senoo K."/>
            <person name="Itoh H."/>
        </authorList>
    </citation>
    <scope>NUCLEOTIDE SEQUENCE [LARGE SCALE GENOMIC DNA]</scope>
    <source>
        <strain evidence="3">R267</strain>
    </source>
</reference>
<name>A0A7I9VP72_9BACT</name>